<evidence type="ECO:0000256" key="1">
    <source>
        <dbReference type="SAM" id="MobiDB-lite"/>
    </source>
</evidence>
<gene>
    <name evidence="2" type="ORF">BJ508DRAFT_315949</name>
</gene>
<feature type="region of interest" description="Disordered" evidence="1">
    <location>
        <begin position="127"/>
        <end position="164"/>
    </location>
</feature>
<feature type="region of interest" description="Disordered" evidence="1">
    <location>
        <begin position="1"/>
        <end position="37"/>
    </location>
</feature>
<accession>A0A3N4HF76</accession>
<evidence type="ECO:0000313" key="2">
    <source>
        <dbReference type="EMBL" id="RPA71071.1"/>
    </source>
</evidence>
<feature type="compositionally biased region" description="Polar residues" evidence="1">
    <location>
        <begin position="27"/>
        <end position="37"/>
    </location>
</feature>
<reference evidence="2 3" key="1">
    <citation type="journal article" date="2018" name="Nat. Ecol. Evol.">
        <title>Pezizomycetes genomes reveal the molecular basis of ectomycorrhizal truffle lifestyle.</title>
        <authorList>
            <person name="Murat C."/>
            <person name="Payen T."/>
            <person name="Noel B."/>
            <person name="Kuo A."/>
            <person name="Morin E."/>
            <person name="Chen J."/>
            <person name="Kohler A."/>
            <person name="Krizsan K."/>
            <person name="Balestrini R."/>
            <person name="Da Silva C."/>
            <person name="Montanini B."/>
            <person name="Hainaut M."/>
            <person name="Levati E."/>
            <person name="Barry K.W."/>
            <person name="Belfiori B."/>
            <person name="Cichocki N."/>
            <person name="Clum A."/>
            <person name="Dockter R.B."/>
            <person name="Fauchery L."/>
            <person name="Guy J."/>
            <person name="Iotti M."/>
            <person name="Le Tacon F."/>
            <person name="Lindquist E.A."/>
            <person name="Lipzen A."/>
            <person name="Malagnac F."/>
            <person name="Mello A."/>
            <person name="Molinier V."/>
            <person name="Miyauchi S."/>
            <person name="Poulain J."/>
            <person name="Riccioni C."/>
            <person name="Rubini A."/>
            <person name="Sitrit Y."/>
            <person name="Splivallo R."/>
            <person name="Traeger S."/>
            <person name="Wang M."/>
            <person name="Zifcakova L."/>
            <person name="Wipf D."/>
            <person name="Zambonelli A."/>
            <person name="Paolocci F."/>
            <person name="Nowrousian M."/>
            <person name="Ottonello S."/>
            <person name="Baldrian P."/>
            <person name="Spatafora J.W."/>
            <person name="Henrissat B."/>
            <person name="Nagy L.G."/>
            <person name="Aury J.M."/>
            <person name="Wincker P."/>
            <person name="Grigoriev I.V."/>
            <person name="Bonfante P."/>
            <person name="Martin F.M."/>
        </authorList>
    </citation>
    <scope>NUCLEOTIDE SEQUENCE [LARGE SCALE GENOMIC DNA]</scope>
    <source>
        <strain evidence="2 3">RN42</strain>
    </source>
</reference>
<evidence type="ECO:0000313" key="3">
    <source>
        <dbReference type="Proteomes" id="UP000275078"/>
    </source>
</evidence>
<name>A0A3N4HF76_ASCIM</name>
<proteinExistence type="predicted"/>
<dbReference type="AlphaFoldDB" id="A0A3N4HF76"/>
<organism evidence="2 3">
    <name type="scientific">Ascobolus immersus RN42</name>
    <dbReference type="NCBI Taxonomy" id="1160509"/>
    <lineage>
        <taxon>Eukaryota</taxon>
        <taxon>Fungi</taxon>
        <taxon>Dikarya</taxon>
        <taxon>Ascomycota</taxon>
        <taxon>Pezizomycotina</taxon>
        <taxon>Pezizomycetes</taxon>
        <taxon>Pezizales</taxon>
        <taxon>Ascobolaceae</taxon>
        <taxon>Ascobolus</taxon>
    </lineage>
</organism>
<dbReference type="Proteomes" id="UP000275078">
    <property type="component" value="Unassembled WGS sequence"/>
</dbReference>
<sequence>MPPRQNPATRAPAITPLGEGSDIGKENTFSFKTPNTARTSTIPESAMINIVKGNLLPPFTISEMESGKKDMITTGVFAPVHYLNPNVWSVEDVEQPGKAFSVESLFVGPRVHPASKFHSRMAFDTKNTSAPTCTSTSEESNVSVSSHPAPYSSSIHPPHHQTTDHRLTYRPIHRVFDAETTRSIHREKFLNTRLPVLGEAITFQKGFDIYFASVLFIVADSDKFIVGQGATGLWVNNELMHLLEQGHVIHGTVSTQGFRHIFTNRIFFDVCFGTATCDRILVMDADSELAAHALQDRKDKWHY</sequence>
<keyword evidence="3" id="KW-1185">Reference proteome</keyword>
<feature type="compositionally biased region" description="Low complexity" evidence="1">
    <location>
        <begin position="134"/>
        <end position="156"/>
    </location>
</feature>
<protein>
    <submittedName>
        <fullName evidence="2">Uncharacterized protein</fullName>
    </submittedName>
</protein>
<dbReference type="EMBL" id="ML119980">
    <property type="protein sequence ID" value="RPA71071.1"/>
    <property type="molecule type" value="Genomic_DNA"/>
</dbReference>